<proteinExistence type="predicted"/>
<name>A0A8K0MPU4_9ROSA</name>
<dbReference type="Pfam" id="PF00190">
    <property type="entry name" value="Cupin_1"/>
    <property type="match status" value="1"/>
</dbReference>
<dbReference type="PANTHER" id="PTHR31238">
    <property type="entry name" value="GERMIN-LIKE PROTEIN SUBFAMILY 3 MEMBER 3"/>
    <property type="match status" value="1"/>
</dbReference>
<evidence type="ECO:0000313" key="4">
    <source>
        <dbReference type="Proteomes" id="UP000796880"/>
    </source>
</evidence>
<dbReference type="Proteomes" id="UP000796880">
    <property type="component" value="Unassembled WGS sequence"/>
</dbReference>
<accession>A0A8K0MPU4</accession>
<dbReference type="AlphaFoldDB" id="A0A8K0MPU4"/>
<evidence type="ECO:0000256" key="1">
    <source>
        <dbReference type="SAM" id="SignalP"/>
    </source>
</evidence>
<dbReference type="SUPFAM" id="SSF51182">
    <property type="entry name" value="RmlC-like cupins"/>
    <property type="match status" value="1"/>
</dbReference>
<feature type="domain" description="Cupin type-1" evidence="2">
    <location>
        <begin position="53"/>
        <end position="183"/>
    </location>
</feature>
<protein>
    <recommendedName>
        <fullName evidence="2">Cupin type-1 domain-containing protein</fullName>
    </recommendedName>
</protein>
<evidence type="ECO:0000259" key="2">
    <source>
        <dbReference type="SMART" id="SM00835"/>
    </source>
</evidence>
<evidence type="ECO:0000313" key="3">
    <source>
        <dbReference type="EMBL" id="KAF3453215.1"/>
    </source>
</evidence>
<dbReference type="InterPro" id="IPR006045">
    <property type="entry name" value="Cupin_1"/>
</dbReference>
<reference evidence="3" key="1">
    <citation type="submission" date="2020-03" db="EMBL/GenBank/DDBJ databases">
        <title>A high-quality chromosome-level genome assembly of a woody plant with both climbing and erect habits, Rhamnella rubrinervis.</title>
        <authorList>
            <person name="Lu Z."/>
            <person name="Yang Y."/>
            <person name="Zhu X."/>
            <person name="Sun Y."/>
        </authorList>
    </citation>
    <scope>NUCLEOTIDE SEQUENCE</scope>
    <source>
        <strain evidence="3">BYM</strain>
        <tissue evidence="3">Leaf</tissue>
    </source>
</reference>
<dbReference type="Gene3D" id="2.60.120.10">
    <property type="entry name" value="Jelly Rolls"/>
    <property type="match status" value="2"/>
</dbReference>
<feature type="chain" id="PRO_5035465490" description="Cupin type-1 domain-containing protein" evidence="1">
    <location>
        <begin position="25"/>
        <end position="193"/>
    </location>
</feature>
<feature type="signal peptide" evidence="1">
    <location>
        <begin position="1"/>
        <end position="24"/>
    </location>
</feature>
<organism evidence="3 4">
    <name type="scientific">Rhamnella rubrinervis</name>
    <dbReference type="NCBI Taxonomy" id="2594499"/>
    <lineage>
        <taxon>Eukaryota</taxon>
        <taxon>Viridiplantae</taxon>
        <taxon>Streptophyta</taxon>
        <taxon>Embryophyta</taxon>
        <taxon>Tracheophyta</taxon>
        <taxon>Spermatophyta</taxon>
        <taxon>Magnoliopsida</taxon>
        <taxon>eudicotyledons</taxon>
        <taxon>Gunneridae</taxon>
        <taxon>Pentapetalae</taxon>
        <taxon>rosids</taxon>
        <taxon>fabids</taxon>
        <taxon>Rosales</taxon>
        <taxon>Rhamnaceae</taxon>
        <taxon>rhamnoid group</taxon>
        <taxon>Rhamneae</taxon>
        <taxon>Rhamnella</taxon>
    </lineage>
</organism>
<keyword evidence="4" id="KW-1185">Reference proteome</keyword>
<gene>
    <name evidence="3" type="ORF">FNV43_RR03654</name>
</gene>
<comment type="caution">
    <text evidence="3">The sequence shown here is derived from an EMBL/GenBank/DDBJ whole genome shotgun (WGS) entry which is preliminary data.</text>
</comment>
<sequence length="193" mass="20660">MPMAVLKSFLLVIFSLAITRTATAGDPNILTDFIVATNDPNPDGSFFTYKGFRTLYRHKPPSTLKVLKAGLAEFPALNGQSVSYAVLDYPAGSMNPPHTHPRSAELLSLFVEPFKWVLWTPPTSSSPKPCKLYNADPHKLALAISAFGSANAGTVSLPNTLFASGIDDNVLAISFKTDVTTIQALKAGLAPKP</sequence>
<dbReference type="InterPro" id="IPR011051">
    <property type="entry name" value="RmlC_Cupin_sf"/>
</dbReference>
<dbReference type="InterPro" id="IPR014710">
    <property type="entry name" value="RmlC-like_jellyroll"/>
</dbReference>
<dbReference type="OrthoDB" id="1546383at2759"/>
<dbReference type="EMBL" id="VOIH02000002">
    <property type="protein sequence ID" value="KAF3453215.1"/>
    <property type="molecule type" value="Genomic_DNA"/>
</dbReference>
<dbReference type="SMART" id="SM00835">
    <property type="entry name" value="Cupin_1"/>
    <property type="match status" value="1"/>
</dbReference>
<keyword evidence="1" id="KW-0732">Signal</keyword>